<gene>
    <name evidence="14" type="primary">ATP8</name>
</gene>
<evidence type="ECO:0000256" key="9">
    <source>
        <dbReference type="ARBA" id="ARBA00023065"/>
    </source>
</evidence>
<keyword evidence="4 12" id="KW-0813">Transport</keyword>
<keyword evidence="10 12" id="KW-0496">Mitochondrion</keyword>
<dbReference type="GO" id="GO:0015986">
    <property type="term" value="P:proton motive force-driven ATP synthesis"/>
    <property type="evidence" value="ECO:0007669"/>
    <property type="project" value="InterPro"/>
</dbReference>
<dbReference type="RefSeq" id="YP_003934417.1">
    <property type="nucleotide sequence ID" value="NC_014587.1"/>
</dbReference>
<evidence type="ECO:0000256" key="3">
    <source>
        <dbReference type="ARBA" id="ARBA00011291"/>
    </source>
</evidence>
<evidence type="ECO:0000313" key="15">
    <source>
        <dbReference type="EMBL" id="QIP53763.1"/>
    </source>
</evidence>
<keyword evidence="5 12" id="KW-0138">CF(0)</keyword>
<dbReference type="EMBL" id="MT090762">
    <property type="protein sequence ID" value="QIP53763.1"/>
    <property type="molecule type" value="Genomic_DNA"/>
</dbReference>
<evidence type="ECO:0000256" key="8">
    <source>
        <dbReference type="ARBA" id="ARBA00022989"/>
    </source>
</evidence>
<protein>
    <recommendedName>
        <fullName evidence="12">ATP synthase complex subunit 8</fullName>
    </recommendedName>
</protein>
<reference evidence="15" key="2">
    <citation type="submission" date="2020-02" db="EMBL/GenBank/DDBJ databases">
        <title>The complete mitochondrial genome of Hipparchia autonoe (Esper, 1783) (Lepidoptera; Nymphalidae); Investigation of intraspecific variations on mitochondrial genome.</title>
        <authorList>
            <person name="Lee Y.-D."/>
            <person name="Lee J."/>
            <person name="Kim D.-S."/>
            <person name="Park J."/>
            <person name="Xi H."/>
            <person name="Roh J.-H."/>
            <person name="Kim S.-K."/>
            <person name="Kim D.-S."/>
            <person name="Nam S.J."/>
            <person name="Song J.-Y."/>
            <person name="Park J."/>
        </authorList>
    </citation>
    <scope>NUCLEOTIDE SEQUENCE</scope>
</reference>
<evidence type="ECO:0000256" key="2">
    <source>
        <dbReference type="ARBA" id="ARBA00008892"/>
    </source>
</evidence>
<evidence type="ECO:0000256" key="10">
    <source>
        <dbReference type="ARBA" id="ARBA00023128"/>
    </source>
</evidence>
<dbReference type="Pfam" id="PF00895">
    <property type="entry name" value="ATP-synt_8"/>
    <property type="match status" value="1"/>
</dbReference>
<keyword evidence="11 13" id="KW-0472">Membrane</keyword>
<proteinExistence type="inferred from homology"/>
<feature type="transmembrane region" description="Helical" evidence="13">
    <location>
        <begin position="7"/>
        <end position="31"/>
    </location>
</feature>
<reference evidence="14" key="1">
    <citation type="journal article" date="2010" name="Afr. J. Biotechnol.">
        <title>Complete nucleotide sequence and organization of the mitogenome of the endangered Eumenis autonoe (Lepidoptera: Nymphalidae).</title>
        <authorList>
            <person name="Kim M.J."/>
            <person name="Kim I."/>
        </authorList>
    </citation>
    <scope>NUCLEOTIDE SEQUENCE</scope>
</reference>
<evidence type="ECO:0000256" key="5">
    <source>
        <dbReference type="ARBA" id="ARBA00022547"/>
    </source>
</evidence>
<keyword evidence="8 13" id="KW-1133">Transmembrane helix</keyword>
<keyword evidence="6 12" id="KW-0812">Transmembrane</keyword>
<dbReference type="AlphaFoldDB" id="E2D6D6"/>
<dbReference type="EMBL" id="GQ868707">
    <property type="protein sequence ID" value="ACV92149.1"/>
    <property type="molecule type" value="Genomic_DNA"/>
</dbReference>
<comment type="subunit">
    <text evidence="3">F-type ATPases have 2 components, CF(1) - the catalytic core - and CF(0) - the membrane proton channel.</text>
</comment>
<keyword evidence="9 12" id="KW-0406">Ion transport</keyword>
<comment type="subcellular location">
    <subcellularLocation>
        <location evidence="1 12">Mitochondrion membrane</location>
        <topology evidence="1 12">Single-pass membrane protein</topology>
    </subcellularLocation>
</comment>
<geneLocation type="mitochondrion" evidence="14"/>
<dbReference type="GO" id="GO:0015078">
    <property type="term" value="F:proton transmembrane transporter activity"/>
    <property type="evidence" value="ECO:0007669"/>
    <property type="project" value="InterPro"/>
</dbReference>
<name>E2D6D6_9NEOP</name>
<keyword evidence="7 12" id="KW-0375">Hydrogen ion transport</keyword>
<evidence type="ECO:0000313" key="14">
    <source>
        <dbReference type="EMBL" id="ACV92149.1"/>
    </source>
</evidence>
<dbReference type="InterPro" id="IPR001421">
    <property type="entry name" value="ATP8_metazoa"/>
</dbReference>
<accession>E2D6D6</accession>
<evidence type="ECO:0000256" key="1">
    <source>
        <dbReference type="ARBA" id="ARBA00004304"/>
    </source>
</evidence>
<dbReference type="GO" id="GO:0045259">
    <property type="term" value="C:proton-transporting ATP synthase complex"/>
    <property type="evidence" value="ECO:0007669"/>
    <property type="project" value="UniProtKB-KW"/>
</dbReference>
<comment type="similarity">
    <text evidence="2 12">Belongs to the ATPase protein 8 family.</text>
</comment>
<dbReference type="GO" id="GO:0031966">
    <property type="term" value="C:mitochondrial membrane"/>
    <property type="evidence" value="ECO:0007669"/>
    <property type="project" value="UniProtKB-SubCell"/>
</dbReference>
<evidence type="ECO:0000256" key="12">
    <source>
        <dbReference type="RuleBase" id="RU003661"/>
    </source>
</evidence>
<evidence type="ECO:0000256" key="11">
    <source>
        <dbReference type="ARBA" id="ARBA00023136"/>
    </source>
</evidence>
<evidence type="ECO:0000256" key="4">
    <source>
        <dbReference type="ARBA" id="ARBA00022448"/>
    </source>
</evidence>
<dbReference type="CTD" id="4509"/>
<evidence type="ECO:0000256" key="7">
    <source>
        <dbReference type="ARBA" id="ARBA00022781"/>
    </source>
</evidence>
<sequence>MPQMMPINWLLSLLFFICIFILFNIINYYIFNYNYNSKNMSKTLTFKNNLPWKW</sequence>
<evidence type="ECO:0000256" key="6">
    <source>
        <dbReference type="ARBA" id="ARBA00022692"/>
    </source>
</evidence>
<dbReference type="GeneID" id="9830172"/>
<evidence type="ECO:0000256" key="13">
    <source>
        <dbReference type="SAM" id="Phobius"/>
    </source>
</evidence>
<organism evidence="14">
    <name type="scientific">Hipparchia autonoe</name>
    <name type="common">Russian grayling</name>
    <dbReference type="NCBI Taxonomy" id="596577"/>
    <lineage>
        <taxon>Eukaryota</taxon>
        <taxon>Metazoa</taxon>
        <taxon>Ecdysozoa</taxon>
        <taxon>Arthropoda</taxon>
        <taxon>Hexapoda</taxon>
        <taxon>Insecta</taxon>
        <taxon>Pterygota</taxon>
        <taxon>Neoptera</taxon>
        <taxon>Endopterygota</taxon>
        <taxon>Lepidoptera</taxon>
        <taxon>Glossata</taxon>
        <taxon>Ditrysia</taxon>
        <taxon>Papilionoidea</taxon>
        <taxon>Nymphalidae</taxon>
        <taxon>Satyrinae</taxon>
        <taxon>Satyrini</taxon>
        <taxon>Satyrina</taxon>
        <taxon>Hipparchia</taxon>
    </lineage>
</organism>